<accession>A0A2T7NPG8</accession>
<dbReference type="EMBL" id="PZQS01000010">
    <property type="protein sequence ID" value="PVD23061.1"/>
    <property type="molecule type" value="Genomic_DNA"/>
</dbReference>
<evidence type="ECO:0000256" key="1">
    <source>
        <dbReference type="SAM" id="MobiDB-lite"/>
    </source>
</evidence>
<sequence length="197" mass="22023">MKATHGISRQIDISDDVAEHAAFNSRTDISHHGSRTGRPCVSVVMVQHDVRKPLREDTSLSKRQISVPFAEEELWEFESARQEGEICDFIENLIPRKNGVDLPQAMGNNSSLLLEKHPNNGNDPQAPSILRKSPTNVDVDHNNLGLSHVAVGRMSCELSSGKNGESRDRGRASSFKTDHKLIVTRPPGQRVSRWTWR</sequence>
<protein>
    <submittedName>
        <fullName evidence="2">Uncharacterized protein</fullName>
    </submittedName>
</protein>
<comment type="caution">
    <text evidence="2">The sequence shown here is derived from an EMBL/GenBank/DDBJ whole genome shotgun (WGS) entry which is preliminary data.</text>
</comment>
<reference evidence="2 3" key="1">
    <citation type="submission" date="2018-04" db="EMBL/GenBank/DDBJ databases">
        <title>The genome of golden apple snail Pomacea canaliculata provides insight into stress tolerance and invasive adaptation.</title>
        <authorList>
            <person name="Liu C."/>
            <person name="Liu B."/>
            <person name="Ren Y."/>
            <person name="Zhang Y."/>
            <person name="Wang H."/>
            <person name="Li S."/>
            <person name="Jiang F."/>
            <person name="Yin L."/>
            <person name="Zhang G."/>
            <person name="Qian W."/>
            <person name="Fan W."/>
        </authorList>
    </citation>
    <scope>NUCLEOTIDE SEQUENCE [LARGE SCALE GENOMIC DNA]</scope>
    <source>
        <strain evidence="2">SZHN2017</strain>
        <tissue evidence="2">Muscle</tissue>
    </source>
</reference>
<name>A0A2T7NPG8_POMCA</name>
<proteinExistence type="predicted"/>
<evidence type="ECO:0000313" key="2">
    <source>
        <dbReference type="EMBL" id="PVD23061.1"/>
    </source>
</evidence>
<feature type="compositionally biased region" description="Basic and acidic residues" evidence="1">
    <location>
        <begin position="164"/>
        <end position="178"/>
    </location>
</feature>
<organism evidence="2 3">
    <name type="scientific">Pomacea canaliculata</name>
    <name type="common">Golden apple snail</name>
    <dbReference type="NCBI Taxonomy" id="400727"/>
    <lineage>
        <taxon>Eukaryota</taxon>
        <taxon>Metazoa</taxon>
        <taxon>Spiralia</taxon>
        <taxon>Lophotrochozoa</taxon>
        <taxon>Mollusca</taxon>
        <taxon>Gastropoda</taxon>
        <taxon>Caenogastropoda</taxon>
        <taxon>Architaenioglossa</taxon>
        <taxon>Ampullarioidea</taxon>
        <taxon>Ampullariidae</taxon>
        <taxon>Pomacea</taxon>
    </lineage>
</organism>
<feature type="region of interest" description="Disordered" evidence="1">
    <location>
        <begin position="157"/>
        <end position="178"/>
    </location>
</feature>
<keyword evidence="3" id="KW-1185">Reference proteome</keyword>
<dbReference type="Proteomes" id="UP000245119">
    <property type="component" value="Linkage Group LG10"/>
</dbReference>
<evidence type="ECO:0000313" key="3">
    <source>
        <dbReference type="Proteomes" id="UP000245119"/>
    </source>
</evidence>
<gene>
    <name evidence="2" type="ORF">C0Q70_16323</name>
</gene>
<dbReference type="AlphaFoldDB" id="A0A2T7NPG8"/>